<dbReference type="STRING" id="1325564.NSJP_4073"/>
<reference evidence="1 2" key="1">
    <citation type="submission" date="2017-03" db="EMBL/GenBank/DDBJ databases">
        <authorList>
            <person name="Afonso C.L."/>
            <person name="Miller P.J."/>
            <person name="Scott M.A."/>
            <person name="Spackman E."/>
            <person name="Goraichik I."/>
            <person name="Dimitrov K.M."/>
            <person name="Suarez D.L."/>
            <person name="Swayne D.E."/>
        </authorList>
    </citation>
    <scope>NUCLEOTIDE SEQUENCE [LARGE SCALE GENOMIC DNA]</scope>
    <source>
        <strain evidence="1">Genome sequencing of Nitrospira japonica strain NJ11</strain>
    </source>
</reference>
<keyword evidence="2" id="KW-1185">Reference proteome</keyword>
<dbReference type="Proteomes" id="UP000192042">
    <property type="component" value="Chromosome I"/>
</dbReference>
<dbReference type="AlphaFoldDB" id="A0A1W1IB73"/>
<name>A0A1W1IB73_9BACT</name>
<dbReference type="EMBL" id="LT828648">
    <property type="protein sequence ID" value="SLM50240.1"/>
    <property type="molecule type" value="Genomic_DNA"/>
</dbReference>
<protein>
    <submittedName>
        <fullName evidence="1">Uncharacterized protein</fullName>
    </submittedName>
</protein>
<organism evidence="1 2">
    <name type="scientific">Nitrospira japonica</name>
    <dbReference type="NCBI Taxonomy" id="1325564"/>
    <lineage>
        <taxon>Bacteria</taxon>
        <taxon>Pseudomonadati</taxon>
        <taxon>Nitrospirota</taxon>
        <taxon>Nitrospiria</taxon>
        <taxon>Nitrospirales</taxon>
        <taxon>Nitrospiraceae</taxon>
        <taxon>Nitrospira</taxon>
    </lineage>
</organism>
<evidence type="ECO:0000313" key="2">
    <source>
        <dbReference type="Proteomes" id="UP000192042"/>
    </source>
</evidence>
<accession>A0A1W1IB73</accession>
<dbReference type="KEGG" id="nja:NSJP_4073"/>
<evidence type="ECO:0000313" key="1">
    <source>
        <dbReference type="EMBL" id="SLM50240.1"/>
    </source>
</evidence>
<sequence>MDADSTTMPGPARWSASVSELPGAGDSLMCEEAFEEPYNIMPMLDNRMISVNLRKRY</sequence>
<gene>
    <name evidence="1" type="ORF">NSJP_4073</name>
</gene>
<proteinExistence type="predicted"/>